<feature type="domain" description="HTH tetR-type" evidence="5">
    <location>
        <begin position="30"/>
        <end position="90"/>
    </location>
</feature>
<evidence type="ECO:0000256" key="1">
    <source>
        <dbReference type="ARBA" id="ARBA00023015"/>
    </source>
</evidence>
<dbReference type="AlphaFoldDB" id="A0A6I6F678"/>
<dbReference type="InterPro" id="IPR001647">
    <property type="entry name" value="HTH_TetR"/>
</dbReference>
<dbReference type="PRINTS" id="PR00455">
    <property type="entry name" value="HTHTETR"/>
</dbReference>
<dbReference type="SUPFAM" id="SSF46689">
    <property type="entry name" value="Homeodomain-like"/>
    <property type="match status" value="1"/>
</dbReference>
<dbReference type="Gene3D" id="1.10.10.60">
    <property type="entry name" value="Homeodomain-like"/>
    <property type="match status" value="1"/>
</dbReference>
<dbReference type="PROSITE" id="PS50977">
    <property type="entry name" value="HTH_TETR_2"/>
    <property type="match status" value="1"/>
</dbReference>
<proteinExistence type="predicted"/>
<dbReference type="InterPro" id="IPR023772">
    <property type="entry name" value="DNA-bd_HTH_TetR-type_CS"/>
</dbReference>
<dbReference type="InterPro" id="IPR009057">
    <property type="entry name" value="Homeodomain-like_sf"/>
</dbReference>
<dbReference type="Pfam" id="PF17754">
    <property type="entry name" value="TetR_C_14"/>
    <property type="match status" value="1"/>
</dbReference>
<dbReference type="EMBL" id="CP034279">
    <property type="protein sequence ID" value="QGV79160.1"/>
    <property type="molecule type" value="Genomic_DNA"/>
</dbReference>
<keyword evidence="7" id="KW-1185">Reference proteome</keyword>
<gene>
    <name evidence="6" type="ORF">EIZ62_13520</name>
</gene>
<evidence type="ECO:0000256" key="2">
    <source>
        <dbReference type="ARBA" id="ARBA00023125"/>
    </source>
</evidence>
<dbReference type="InterPro" id="IPR050109">
    <property type="entry name" value="HTH-type_TetR-like_transc_reg"/>
</dbReference>
<dbReference type="GO" id="GO:0000976">
    <property type="term" value="F:transcription cis-regulatory region binding"/>
    <property type="evidence" value="ECO:0007669"/>
    <property type="project" value="TreeGrafter"/>
</dbReference>
<reference evidence="6 7" key="1">
    <citation type="submission" date="2018-12" db="EMBL/GenBank/DDBJ databases">
        <title>Complete genome sequence of Streptomyces ficellus NRRL8067, the producer of ficellomycin, feldamycin and nojirimycin.</title>
        <authorList>
            <person name="Zhang H."/>
            <person name="Yue R."/>
            <person name="Liu Y."/>
            <person name="Li M."/>
            <person name="Mu H."/>
            <person name="Zhang J."/>
        </authorList>
    </citation>
    <scope>NUCLEOTIDE SEQUENCE [LARGE SCALE GENOMIC DNA]</scope>
    <source>
        <strain evidence="6 7">NRRL 8067</strain>
    </source>
</reference>
<name>A0A6I6F678_9ACTN</name>
<sequence>MSCRAWCVVGVYAAPVSTRPETTLAQRKRQLVSDELTEAALQLLALKGFDGVTIDEIATTAGVSKRTFFRYFASKEDVVVRFLADMGTDIHAELAARPAAEPPSVALRHAVSVPLATCGDHGERALRVVRLILRTPALLARFLERQAQWRDDLAAELARRLDLDPATDLYPRLAAAMALNAFDTVLQRWTDSDGADDPAELTGRAFAVIAPALDAPGPAAVEGAPVGG</sequence>
<dbReference type="PANTHER" id="PTHR30055">
    <property type="entry name" value="HTH-TYPE TRANSCRIPTIONAL REGULATOR RUTR"/>
    <property type="match status" value="1"/>
</dbReference>
<dbReference type="RefSeq" id="WP_156692916.1">
    <property type="nucleotide sequence ID" value="NZ_CP034279.1"/>
</dbReference>
<accession>A0A6I6F678</accession>
<dbReference type="PANTHER" id="PTHR30055:SF238">
    <property type="entry name" value="MYCOFACTOCIN BIOSYNTHESIS TRANSCRIPTIONAL REGULATOR MFTR-RELATED"/>
    <property type="match status" value="1"/>
</dbReference>
<evidence type="ECO:0000313" key="7">
    <source>
        <dbReference type="Proteomes" id="UP000422572"/>
    </source>
</evidence>
<dbReference type="Pfam" id="PF00440">
    <property type="entry name" value="TetR_N"/>
    <property type="match status" value="1"/>
</dbReference>
<dbReference type="KEGG" id="sfic:EIZ62_13520"/>
<dbReference type="GO" id="GO:0003700">
    <property type="term" value="F:DNA-binding transcription factor activity"/>
    <property type="evidence" value="ECO:0007669"/>
    <property type="project" value="TreeGrafter"/>
</dbReference>
<dbReference type="OrthoDB" id="8688418at2"/>
<evidence type="ECO:0000313" key="6">
    <source>
        <dbReference type="EMBL" id="QGV79160.1"/>
    </source>
</evidence>
<evidence type="ECO:0000256" key="3">
    <source>
        <dbReference type="ARBA" id="ARBA00023163"/>
    </source>
</evidence>
<evidence type="ECO:0000256" key="4">
    <source>
        <dbReference type="PROSITE-ProRule" id="PRU00335"/>
    </source>
</evidence>
<keyword evidence="3" id="KW-0804">Transcription</keyword>
<dbReference type="Gene3D" id="1.10.357.10">
    <property type="entry name" value="Tetracycline Repressor, domain 2"/>
    <property type="match status" value="1"/>
</dbReference>
<organism evidence="6 7">
    <name type="scientific">Streptomyces ficellus</name>
    <dbReference type="NCBI Taxonomy" id="1977088"/>
    <lineage>
        <taxon>Bacteria</taxon>
        <taxon>Bacillati</taxon>
        <taxon>Actinomycetota</taxon>
        <taxon>Actinomycetes</taxon>
        <taxon>Kitasatosporales</taxon>
        <taxon>Streptomycetaceae</taxon>
        <taxon>Streptomyces</taxon>
    </lineage>
</organism>
<dbReference type="InterPro" id="IPR041347">
    <property type="entry name" value="MftR_C"/>
</dbReference>
<keyword evidence="2 4" id="KW-0238">DNA-binding</keyword>
<feature type="DNA-binding region" description="H-T-H motif" evidence="4">
    <location>
        <begin position="53"/>
        <end position="72"/>
    </location>
</feature>
<evidence type="ECO:0000259" key="5">
    <source>
        <dbReference type="PROSITE" id="PS50977"/>
    </source>
</evidence>
<dbReference type="PROSITE" id="PS01081">
    <property type="entry name" value="HTH_TETR_1"/>
    <property type="match status" value="1"/>
</dbReference>
<keyword evidence="1" id="KW-0805">Transcription regulation</keyword>
<protein>
    <submittedName>
        <fullName evidence="6">TetR family transcriptional regulator</fullName>
    </submittedName>
</protein>
<dbReference type="Proteomes" id="UP000422572">
    <property type="component" value="Chromosome"/>
</dbReference>